<feature type="region of interest" description="Disordered" evidence="1">
    <location>
        <begin position="1"/>
        <end position="43"/>
    </location>
</feature>
<feature type="region of interest" description="Disordered" evidence="1">
    <location>
        <begin position="237"/>
        <end position="258"/>
    </location>
</feature>
<feature type="transmembrane region" description="Helical" evidence="2">
    <location>
        <begin position="139"/>
        <end position="161"/>
    </location>
</feature>
<keyword evidence="2" id="KW-0472">Membrane</keyword>
<sequence>MEPPREPGHPWLPETRPAYPPPVPVQPGPTSGNDSQPPRPRFDWRRLSRSPRGAAGLAVLAAALLLWPFAGFSWIPWLIGIVALVVLRLLRLDGPLRGWDVPLACLAVVIGLMLSTGPWAWAMAASIGILLAGLAQLPWWRLAAVGAVLCVVSGIGFGTSLRQDRVEMEQMQARAGDPMRVQLGEARPARVLPALLTAVQQDDADPVCRLLTPEAEGQLLAAVGVASCPDAVAELHRRTSGVPGQDEKQLPQPQASPDGLVVDACSTAWSGAAGRELGRILIMQTDPSVQRFAVRGFAPCAG</sequence>
<comment type="caution">
    <text evidence="3">The sequence shown here is derived from an EMBL/GenBank/DDBJ whole genome shotgun (WGS) entry which is preliminary data.</text>
</comment>
<dbReference type="RefSeq" id="WP_142107159.1">
    <property type="nucleotide sequence ID" value="NZ_VFPH01000003.1"/>
</dbReference>
<keyword evidence="2" id="KW-0812">Transmembrane</keyword>
<dbReference type="EMBL" id="VFPH01000003">
    <property type="protein sequence ID" value="TQM35862.1"/>
    <property type="molecule type" value="Genomic_DNA"/>
</dbReference>
<proteinExistence type="predicted"/>
<dbReference type="Proteomes" id="UP000319818">
    <property type="component" value="Unassembled WGS sequence"/>
</dbReference>
<keyword evidence="2" id="KW-1133">Transmembrane helix</keyword>
<organism evidence="3 4">
    <name type="scientific">Pseudonocardia cypriaca</name>
    <dbReference type="NCBI Taxonomy" id="882449"/>
    <lineage>
        <taxon>Bacteria</taxon>
        <taxon>Bacillati</taxon>
        <taxon>Actinomycetota</taxon>
        <taxon>Actinomycetes</taxon>
        <taxon>Pseudonocardiales</taxon>
        <taxon>Pseudonocardiaceae</taxon>
        <taxon>Pseudonocardia</taxon>
    </lineage>
</organism>
<gene>
    <name evidence="3" type="ORF">FB388_7306</name>
</gene>
<feature type="compositionally biased region" description="Pro residues" evidence="1">
    <location>
        <begin position="18"/>
        <end position="27"/>
    </location>
</feature>
<reference evidence="3 4" key="1">
    <citation type="submission" date="2019-06" db="EMBL/GenBank/DDBJ databases">
        <title>Sequencing the genomes of 1000 actinobacteria strains.</title>
        <authorList>
            <person name="Klenk H.-P."/>
        </authorList>
    </citation>
    <scope>NUCLEOTIDE SEQUENCE [LARGE SCALE GENOMIC DNA]</scope>
    <source>
        <strain evidence="3 4">DSM 45511</strain>
    </source>
</reference>
<evidence type="ECO:0000256" key="1">
    <source>
        <dbReference type="SAM" id="MobiDB-lite"/>
    </source>
</evidence>
<evidence type="ECO:0000256" key="2">
    <source>
        <dbReference type="SAM" id="Phobius"/>
    </source>
</evidence>
<name>A0A543FPW3_9PSEU</name>
<protein>
    <submittedName>
        <fullName evidence="3">Uncharacterized protein</fullName>
    </submittedName>
</protein>
<evidence type="ECO:0000313" key="4">
    <source>
        <dbReference type="Proteomes" id="UP000319818"/>
    </source>
</evidence>
<accession>A0A543FPW3</accession>
<dbReference type="OrthoDB" id="3579684at2"/>
<dbReference type="AlphaFoldDB" id="A0A543FPW3"/>
<evidence type="ECO:0000313" key="3">
    <source>
        <dbReference type="EMBL" id="TQM35862.1"/>
    </source>
</evidence>
<feature type="transmembrane region" description="Helical" evidence="2">
    <location>
        <begin position="103"/>
        <end position="133"/>
    </location>
</feature>
<feature type="transmembrane region" description="Helical" evidence="2">
    <location>
        <begin position="74"/>
        <end position="91"/>
    </location>
</feature>
<keyword evidence="4" id="KW-1185">Reference proteome</keyword>